<comment type="caution">
    <text evidence="3">The sequence shown here is derived from an EMBL/GenBank/DDBJ whole genome shotgun (WGS) entry which is preliminary data.</text>
</comment>
<feature type="signal peptide" evidence="2">
    <location>
        <begin position="1"/>
        <end position="21"/>
    </location>
</feature>
<feature type="compositionally biased region" description="Basic and acidic residues" evidence="1">
    <location>
        <begin position="249"/>
        <end position="274"/>
    </location>
</feature>
<organism evidence="3 4">
    <name type="scientific">Lysobacter firmicutimachus</name>
    <dbReference type="NCBI Taxonomy" id="1792846"/>
    <lineage>
        <taxon>Bacteria</taxon>
        <taxon>Pseudomonadati</taxon>
        <taxon>Pseudomonadota</taxon>
        <taxon>Gammaproteobacteria</taxon>
        <taxon>Lysobacterales</taxon>
        <taxon>Lysobacteraceae</taxon>
        <taxon>Lysobacter</taxon>
    </lineage>
</organism>
<evidence type="ECO:0000256" key="2">
    <source>
        <dbReference type="SAM" id="SignalP"/>
    </source>
</evidence>
<proteinExistence type="predicted"/>
<evidence type="ECO:0000313" key="4">
    <source>
        <dbReference type="Proteomes" id="UP001387215"/>
    </source>
</evidence>
<protein>
    <submittedName>
        <fullName evidence="3">Uncharacterized protein</fullName>
    </submittedName>
</protein>
<dbReference type="RefSeq" id="WP_336131502.1">
    <property type="nucleotide sequence ID" value="NZ_JBANDL010000002.1"/>
</dbReference>
<gene>
    <name evidence="3" type="ORF">V2J18_07985</name>
</gene>
<accession>A0ABU8D0R6</accession>
<keyword evidence="4" id="KW-1185">Reference proteome</keyword>
<dbReference type="Proteomes" id="UP001387215">
    <property type="component" value="Unassembled WGS sequence"/>
</dbReference>
<keyword evidence="2" id="KW-0732">Signal</keyword>
<dbReference type="EMBL" id="JBANDL010000002">
    <property type="protein sequence ID" value="MEI2454615.1"/>
    <property type="molecule type" value="Genomic_DNA"/>
</dbReference>
<evidence type="ECO:0000313" key="3">
    <source>
        <dbReference type="EMBL" id="MEI2454615.1"/>
    </source>
</evidence>
<name>A0ABU8D0R6_9GAMM</name>
<reference evidence="3 4" key="1">
    <citation type="submission" date="2024-02" db="EMBL/GenBank/DDBJ databases">
        <title>Lysobacter Genome Sequencing and Mining.</title>
        <authorList>
            <person name="Bierman J."/>
            <person name="Walker M.C."/>
        </authorList>
    </citation>
    <scope>NUCLEOTIDE SEQUENCE [LARGE SCALE GENOMIC DNA]</scope>
    <source>
        <strain evidence="3 4">PB6250</strain>
    </source>
</reference>
<feature type="region of interest" description="Disordered" evidence="1">
    <location>
        <begin position="249"/>
        <end position="286"/>
    </location>
</feature>
<feature type="chain" id="PRO_5046512804" evidence="2">
    <location>
        <begin position="22"/>
        <end position="286"/>
    </location>
</feature>
<sequence length="286" mass="30470">MRGSVILASILFGCSFSAATAATNQRVSDGGRTQIQTQQQSRLQALAKRGRYSNYQQLLGAGQVQAKHGAVGGGLKGARPTPEQMQALTQQTAVDLAALGFTAKDVAVFQQSGIDLFDIAQRFFAGSTTAAEQMLMADTVVIATAGKTMDGRARLDGFLSTSPFTVVKSLKGARAPGDMVYVPRKSGANPDGTVLTVTSDIEFTVGKKYLLVLSKNWYEQWVAEKRKQTEAGFIAVPYLAYEILPNDTLRDGPRATRSGEDPRSVAEAANELKKFSPGKRSAGGAP</sequence>
<evidence type="ECO:0000256" key="1">
    <source>
        <dbReference type="SAM" id="MobiDB-lite"/>
    </source>
</evidence>